<organism evidence="1 2">
    <name type="scientific">Ktedonobacter racemifer DSM 44963</name>
    <dbReference type="NCBI Taxonomy" id="485913"/>
    <lineage>
        <taxon>Bacteria</taxon>
        <taxon>Bacillati</taxon>
        <taxon>Chloroflexota</taxon>
        <taxon>Ktedonobacteria</taxon>
        <taxon>Ktedonobacterales</taxon>
        <taxon>Ktedonobacteraceae</taxon>
        <taxon>Ktedonobacter</taxon>
    </lineage>
</organism>
<name>D6TC28_KTERA</name>
<proteinExistence type="predicted"/>
<dbReference type="AlphaFoldDB" id="D6TC28"/>
<evidence type="ECO:0000313" key="1">
    <source>
        <dbReference type="EMBL" id="EFH88064.1"/>
    </source>
</evidence>
<dbReference type="STRING" id="485913.Krac_9445"/>
<sequence>MASRDEITFASIPILLAEKEKNFFDLAQILGPLPKAWAGYAACFVDRSGEEDSRNRPFLETFGSAFLESGSLSPQARPRLLQNLKTYLIIRISKCGTRPLVLSGAKAPCLVSGTVLNLSLRRW</sequence>
<reference evidence="1 2" key="1">
    <citation type="journal article" date="2011" name="Stand. Genomic Sci.">
        <title>Non-contiguous finished genome sequence and contextual data of the filamentous soil bacterium Ktedonobacter racemifer type strain (SOSP1-21).</title>
        <authorList>
            <person name="Chang Y.J."/>
            <person name="Land M."/>
            <person name="Hauser L."/>
            <person name="Chertkov O."/>
            <person name="Del Rio T.G."/>
            <person name="Nolan M."/>
            <person name="Copeland A."/>
            <person name="Tice H."/>
            <person name="Cheng J.F."/>
            <person name="Lucas S."/>
            <person name="Han C."/>
            <person name="Goodwin L."/>
            <person name="Pitluck S."/>
            <person name="Ivanova N."/>
            <person name="Ovchinikova G."/>
            <person name="Pati A."/>
            <person name="Chen A."/>
            <person name="Palaniappan K."/>
            <person name="Mavromatis K."/>
            <person name="Liolios K."/>
            <person name="Brettin T."/>
            <person name="Fiebig A."/>
            <person name="Rohde M."/>
            <person name="Abt B."/>
            <person name="Goker M."/>
            <person name="Detter J.C."/>
            <person name="Woyke T."/>
            <person name="Bristow J."/>
            <person name="Eisen J.A."/>
            <person name="Markowitz V."/>
            <person name="Hugenholtz P."/>
            <person name="Kyrpides N.C."/>
            <person name="Klenk H.P."/>
            <person name="Lapidus A."/>
        </authorList>
    </citation>
    <scope>NUCLEOTIDE SEQUENCE [LARGE SCALE GENOMIC DNA]</scope>
    <source>
        <strain evidence="2">DSM 44963</strain>
    </source>
</reference>
<gene>
    <name evidence="1" type="ORF">Krac_9445</name>
</gene>
<keyword evidence="2" id="KW-1185">Reference proteome</keyword>
<evidence type="ECO:0000313" key="2">
    <source>
        <dbReference type="Proteomes" id="UP000004508"/>
    </source>
</evidence>
<dbReference type="EMBL" id="ADVG01000001">
    <property type="protein sequence ID" value="EFH88064.1"/>
    <property type="molecule type" value="Genomic_DNA"/>
</dbReference>
<dbReference type="InParanoid" id="D6TC28"/>
<comment type="caution">
    <text evidence="1">The sequence shown here is derived from an EMBL/GenBank/DDBJ whole genome shotgun (WGS) entry which is preliminary data.</text>
</comment>
<dbReference type="Proteomes" id="UP000004508">
    <property type="component" value="Unassembled WGS sequence"/>
</dbReference>
<protein>
    <submittedName>
        <fullName evidence="1">Uncharacterized protein</fullName>
    </submittedName>
</protein>
<accession>D6TC28</accession>